<feature type="compositionally biased region" description="Low complexity" evidence="1">
    <location>
        <begin position="430"/>
        <end position="448"/>
    </location>
</feature>
<dbReference type="GO" id="GO:0009307">
    <property type="term" value="P:DNA restriction-modification system"/>
    <property type="evidence" value="ECO:0007669"/>
    <property type="project" value="InterPro"/>
</dbReference>
<evidence type="ECO:0000313" key="4">
    <source>
        <dbReference type="EMBL" id="MBB5125102.1"/>
    </source>
</evidence>
<accession>A0A7W8F7M5</accession>
<feature type="transmembrane region" description="Helical" evidence="2">
    <location>
        <begin position="56"/>
        <end position="77"/>
    </location>
</feature>
<gene>
    <name evidence="4" type="ORF">FHS32_001834</name>
</gene>
<feature type="region of interest" description="Disordered" evidence="1">
    <location>
        <begin position="125"/>
        <end position="145"/>
    </location>
</feature>
<evidence type="ECO:0000259" key="3">
    <source>
        <dbReference type="Pfam" id="PF04471"/>
    </source>
</evidence>
<feature type="region of interest" description="Disordered" evidence="1">
    <location>
        <begin position="30"/>
        <end position="51"/>
    </location>
</feature>
<proteinExistence type="predicted"/>
<keyword evidence="2" id="KW-1133">Transmembrane helix</keyword>
<feature type="region of interest" description="Disordered" evidence="1">
    <location>
        <begin position="428"/>
        <end position="448"/>
    </location>
</feature>
<evidence type="ECO:0000256" key="1">
    <source>
        <dbReference type="SAM" id="MobiDB-lite"/>
    </source>
</evidence>
<feature type="domain" description="Restriction endonuclease type IV Mrr" evidence="3">
    <location>
        <begin position="312"/>
        <end position="402"/>
    </location>
</feature>
<keyword evidence="2" id="KW-0472">Membrane</keyword>
<comment type="caution">
    <text evidence="4">The sequence shown here is derived from an EMBL/GenBank/DDBJ whole genome shotgun (WGS) entry which is preliminary data.</text>
</comment>
<feature type="compositionally biased region" description="Basic and acidic residues" evidence="1">
    <location>
        <begin position="129"/>
        <end position="145"/>
    </location>
</feature>
<dbReference type="EMBL" id="JACHJE010000004">
    <property type="protein sequence ID" value="MBB5125102.1"/>
    <property type="molecule type" value="Genomic_DNA"/>
</dbReference>
<keyword evidence="2" id="KW-0812">Transmembrane</keyword>
<dbReference type="InterPro" id="IPR011335">
    <property type="entry name" value="Restrct_endonuc-II-like"/>
</dbReference>
<name>A0A7W8F7M5_9ACTN</name>
<keyword evidence="5" id="KW-1185">Reference proteome</keyword>
<dbReference type="Proteomes" id="UP000568022">
    <property type="component" value="Unassembled WGS sequence"/>
</dbReference>
<dbReference type="GO" id="GO:0003677">
    <property type="term" value="F:DNA binding"/>
    <property type="evidence" value="ECO:0007669"/>
    <property type="project" value="InterPro"/>
</dbReference>
<dbReference type="SUPFAM" id="SSF52980">
    <property type="entry name" value="Restriction endonuclease-like"/>
    <property type="match status" value="1"/>
</dbReference>
<dbReference type="AlphaFoldDB" id="A0A7W8F7M5"/>
<protein>
    <recommendedName>
        <fullName evidence="3">Restriction endonuclease type IV Mrr domain-containing protein</fullName>
    </recommendedName>
</protein>
<organism evidence="4 5">
    <name type="scientific">Streptomyces griseoloalbus</name>
    <dbReference type="NCBI Taxonomy" id="67303"/>
    <lineage>
        <taxon>Bacteria</taxon>
        <taxon>Bacillati</taxon>
        <taxon>Actinomycetota</taxon>
        <taxon>Actinomycetes</taxon>
        <taxon>Kitasatosporales</taxon>
        <taxon>Streptomycetaceae</taxon>
        <taxon>Streptomyces</taxon>
    </lineage>
</organism>
<reference evidence="4 5" key="1">
    <citation type="submission" date="2020-08" db="EMBL/GenBank/DDBJ databases">
        <title>Genomic Encyclopedia of Type Strains, Phase III (KMG-III): the genomes of soil and plant-associated and newly described type strains.</title>
        <authorList>
            <person name="Whitman W."/>
        </authorList>
    </citation>
    <scope>NUCLEOTIDE SEQUENCE [LARGE SCALE GENOMIC DNA]</scope>
    <source>
        <strain evidence="4 5">CECT 3226</strain>
    </source>
</reference>
<dbReference type="GO" id="GO:0004519">
    <property type="term" value="F:endonuclease activity"/>
    <property type="evidence" value="ECO:0007669"/>
    <property type="project" value="InterPro"/>
</dbReference>
<sequence length="448" mass="47301">MSEGIIGFHGQGAGGCRGLGRTAVDRQPAEVTGAPAGGDGEATGKRAPRSPGDVRVEVISGVLTVMMVIGVLVLFVGLFVSTAVWASGVAVFVLTSAVLWLLGKTPAGRRNAARDARDAARRARAAAGRAERAERERQAAATAVEERRAREAEQALRRAVRALLDDLPARGTPQDEAIAHCLEKSVAVRDPRLRAEAERLARRHVAVDERILCIAQSATEGRERPALLILTDRGAAVSHKGVSYRFDPQPEDVIEGLEASWGWLTVGELIFTFSHHPRLRIALAAREEAAAAAPSAAASQRPVQRLIRDARDAELAAVDWMRYLGFTDAVATPVGADAGIDVLAERAVAQVKKEGSPTTRPTVQQLHGVAAAQQRSALFFSMAGYTPPALAWASQQGIALFQYDLQGTPQPVNPPALHLLDAADGRASRAADAPAATPADTTDGTAAP</sequence>
<dbReference type="Pfam" id="PF04471">
    <property type="entry name" value="Mrr_cat"/>
    <property type="match status" value="1"/>
</dbReference>
<feature type="transmembrane region" description="Helical" evidence="2">
    <location>
        <begin position="83"/>
        <end position="102"/>
    </location>
</feature>
<evidence type="ECO:0000256" key="2">
    <source>
        <dbReference type="SAM" id="Phobius"/>
    </source>
</evidence>
<evidence type="ECO:0000313" key="5">
    <source>
        <dbReference type="Proteomes" id="UP000568022"/>
    </source>
</evidence>
<dbReference type="InterPro" id="IPR007560">
    <property type="entry name" value="Restrct_endonuc_IV_Mrr"/>
</dbReference>